<dbReference type="Pfam" id="PF08817">
    <property type="entry name" value="YukD"/>
    <property type="match status" value="1"/>
</dbReference>
<organism evidence="1 2">
    <name type="scientific">Paenibacillus albidus</name>
    <dbReference type="NCBI Taxonomy" id="2041023"/>
    <lineage>
        <taxon>Bacteria</taxon>
        <taxon>Bacillati</taxon>
        <taxon>Bacillota</taxon>
        <taxon>Bacilli</taxon>
        <taxon>Bacillales</taxon>
        <taxon>Paenibacillaceae</taxon>
        <taxon>Paenibacillus</taxon>
    </lineage>
</organism>
<dbReference type="InterPro" id="IPR029071">
    <property type="entry name" value="Ubiquitin-like_domsf"/>
</dbReference>
<keyword evidence="2" id="KW-1185">Reference proteome</keyword>
<evidence type="ECO:0000313" key="1">
    <source>
        <dbReference type="EMBL" id="GGG05739.1"/>
    </source>
</evidence>
<comment type="caution">
    <text evidence="1">The sequence shown here is derived from an EMBL/GenBank/DDBJ whole genome shotgun (WGS) entry which is preliminary data.</text>
</comment>
<accession>A0A917FT06</accession>
<evidence type="ECO:0008006" key="3">
    <source>
        <dbReference type="Google" id="ProtNLM"/>
    </source>
</evidence>
<dbReference type="RefSeq" id="WP_189031036.1">
    <property type="nucleotide sequence ID" value="NZ_BMKR01000039.1"/>
</dbReference>
<dbReference type="Proteomes" id="UP000637643">
    <property type="component" value="Unassembled WGS sequence"/>
</dbReference>
<sequence>MNYVMVTLLASGQEVDLKLPSLVPVSELLEMLKDTLELPGQREQRLQAEPLGRILDNARSLEEEGVSHGALLTLI</sequence>
<reference evidence="1" key="1">
    <citation type="journal article" date="2014" name="Int. J. Syst. Evol. Microbiol.">
        <title>Complete genome sequence of Corynebacterium casei LMG S-19264T (=DSM 44701T), isolated from a smear-ripened cheese.</title>
        <authorList>
            <consortium name="US DOE Joint Genome Institute (JGI-PGF)"/>
            <person name="Walter F."/>
            <person name="Albersmeier A."/>
            <person name="Kalinowski J."/>
            <person name="Ruckert C."/>
        </authorList>
    </citation>
    <scope>NUCLEOTIDE SEQUENCE</scope>
    <source>
        <strain evidence="1">CGMCC 1.16134</strain>
    </source>
</reference>
<reference evidence="1" key="2">
    <citation type="submission" date="2020-09" db="EMBL/GenBank/DDBJ databases">
        <authorList>
            <person name="Sun Q."/>
            <person name="Zhou Y."/>
        </authorList>
    </citation>
    <scope>NUCLEOTIDE SEQUENCE</scope>
    <source>
        <strain evidence="1">CGMCC 1.16134</strain>
    </source>
</reference>
<protein>
    <recommendedName>
        <fullName evidence="3">Ubiquitin-like domain-containing protein</fullName>
    </recommendedName>
</protein>
<evidence type="ECO:0000313" key="2">
    <source>
        <dbReference type="Proteomes" id="UP000637643"/>
    </source>
</evidence>
<proteinExistence type="predicted"/>
<dbReference type="Gene3D" id="3.10.20.90">
    <property type="entry name" value="Phosphatidylinositol 3-kinase Catalytic Subunit, Chain A, domain 1"/>
    <property type="match status" value="1"/>
</dbReference>
<name>A0A917FT06_9BACL</name>
<dbReference type="SUPFAM" id="SSF54236">
    <property type="entry name" value="Ubiquitin-like"/>
    <property type="match status" value="1"/>
</dbReference>
<dbReference type="InterPro" id="IPR024962">
    <property type="entry name" value="YukD-like"/>
</dbReference>
<dbReference type="AlphaFoldDB" id="A0A917FT06"/>
<dbReference type="EMBL" id="BMKR01000039">
    <property type="protein sequence ID" value="GGG05739.1"/>
    <property type="molecule type" value="Genomic_DNA"/>
</dbReference>
<gene>
    <name evidence="1" type="ORF">GCM10010912_57970</name>
</gene>